<dbReference type="PANTHER" id="PTHR35010">
    <property type="entry name" value="BLL4672 PROTEIN-RELATED"/>
    <property type="match status" value="1"/>
</dbReference>
<evidence type="ECO:0000313" key="3">
    <source>
        <dbReference type="Proteomes" id="UP000321798"/>
    </source>
</evidence>
<sequence>MRDFLVSRRAKVTPEQAGLLPGGRRRVPGLRRGEVAQLAGVSVEYYTQLERGAVGGASDSVLDALARALLLDDAERAHLFDLARSGGAGAGSHRRPSVQAVRPGIQQLLDGQLAPAWAGNRRGDLVATNLLGRALNSPLFDEPDRPVNAARFRFLSPRAAAFYRDWEQTGRDTVAALRLAAGSTPFDRGLSDLVGELSTRSEEFRTLWASHDVRLHSTGTKRLHHPVVGDLDLAYEGLALASDPGLMIFVYSAEPGSASAHALDLLASWAATSAAQERSADGAPARSLPGRP</sequence>
<dbReference type="Pfam" id="PF13560">
    <property type="entry name" value="HTH_31"/>
    <property type="match status" value="1"/>
</dbReference>
<dbReference type="InterPro" id="IPR041413">
    <property type="entry name" value="MLTR_LBD"/>
</dbReference>
<feature type="domain" description="HTH cro/C1-type" evidence="1">
    <location>
        <begin position="4"/>
        <end position="76"/>
    </location>
</feature>
<dbReference type="EMBL" id="BKAL01000006">
    <property type="protein sequence ID" value="GEP69152.1"/>
    <property type="molecule type" value="Genomic_DNA"/>
</dbReference>
<keyword evidence="3" id="KW-1185">Reference proteome</keyword>
<protein>
    <submittedName>
        <fullName evidence="2">Transcriptional regulator</fullName>
    </submittedName>
</protein>
<name>A0A512PDF3_9CELL</name>
<dbReference type="Pfam" id="PF17765">
    <property type="entry name" value="MLTR_LBD"/>
    <property type="match status" value="1"/>
</dbReference>
<comment type="caution">
    <text evidence="2">The sequence shown here is derived from an EMBL/GenBank/DDBJ whole genome shotgun (WGS) entry which is preliminary data.</text>
</comment>
<dbReference type="InterPro" id="IPR001387">
    <property type="entry name" value="Cro/C1-type_HTH"/>
</dbReference>
<reference evidence="2 3" key="1">
    <citation type="submission" date="2019-07" db="EMBL/GenBank/DDBJ databases">
        <title>Whole genome shotgun sequence of Cellulomonas soli NBRC 109434.</title>
        <authorList>
            <person name="Hosoyama A."/>
            <person name="Uohara A."/>
            <person name="Ohji S."/>
            <person name="Ichikawa N."/>
        </authorList>
    </citation>
    <scope>NUCLEOTIDE SEQUENCE [LARGE SCALE GENOMIC DNA]</scope>
    <source>
        <strain evidence="2 3">NBRC 109434</strain>
    </source>
</reference>
<dbReference type="PANTHER" id="PTHR35010:SF2">
    <property type="entry name" value="BLL4672 PROTEIN"/>
    <property type="match status" value="1"/>
</dbReference>
<dbReference type="SMART" id="SM00530">
    <property type="entry name" value="HTH_XRE"/>
    <property type="match status" value="1"/>
</dbReference>
<dbReference type="GO" id="GO:0003677">
    <property type="term" value="F:DNA binding"/>
    <property type="evidence" value="ECO:0007669"/>
    <property type="project" value="InterPro"/>
</dbReference>
<dbReference type="SUPFAM" id="SSF47413">
    <property type="entry name" value="lambda repressor-like DNA-binding domains"/>
    <property type="match status" value="1"/>
</dbReference>
<accession>A0A512PDF3</accession>
<dbReference type="Gene3D" id="3.30.450.180">
    <property type="match status" value="1"/>
</dbReference>
<evidence type="ECO:0000313" key="2">
    <source>
        <dbReference type="EMBL" id="GEP69152.1"/>
    </source>
</evidence>
<proteinExistence type="predicted"/>
<dbReference type="Proteomes" id="UP000321798">
    <property type="component" value="Unassembled WGS sequence"/>
</dbReference>
<dbReference type="Gene3D" id="1.10.260.40">
    <property type="entry name" value="lambda repressor-like DNA-binding domains"/>
    <property type="match status" value="1"/>
</dbReference>
<organism evidence="2 3">
    <name type="scientific">Cellulomonas soli</name>
    <dbReference type="NCBI Taxonomy" id="931535"/>
    <lineage>
        <taxon>Bacteria</taxon>
        <taxon>Bacillati</taxon>
        <taxon>Actinomycetota</taxon>
        <taxon>Actinomycetes</taxon>
        <taxon>Micrococcales</taxon>
        <taxon>Cellulomonadaceae</taxon>
        <taxon>Cellulomonas</taxon>
    </lineage>
</organism>
<gene>
    <name evidence="2" type="ORF">CSO01_18670</name>
</gene>
<evidence type="ECO:0000259" key="1">
    <source>
        <dbReference type="SMART" id="SM00530"/>
    </source>
</evidence>
<dbReference type="InterPro" id="IPR010982">
    <property type="entry name" value="Lambda_DNA-bd_dom_sf"/>
</dbReference>
<dbReference type="AlphaFoldDB" id="A0A512PDF3"/>